<evidence type="ECO:0000256" key="1">
    <source>
        <dbReference type="ARBA" id="ARBA00023002"/>
    </source>
</evidence>
<dbReference type="GO" id="GO:0004497">
    <property type="term" value="F:monooxygenase activity"/>
    <property type="evidence" value="ECO:0007669"/>
    <property type="project" value="UniProtKB-KW"/>
</dbReference>
<dbReference type="Proteomes" id="UP000194137">
    <property type="component" value="Chromosome"/>
</dbReference>
<dbReference type="GO" id="GO:0016705">
    <property type="term" value="F:oxidoreductase activity, acting on paired donors, with incorporation or reduction of molecular oxygen"/>
    <property type="evidence" value="ECO:0007669"/>
    <property type="project" value="InterPro"/>
</dbReference>
<dbReference type="AlphaFoldDB" id="A0A1W6ZKT3"/>
<evidence type="ECO:0000256" key="2">
    <source>
        <dbReference type="ARBA" id="ARBA00023033"/>
    </source>
</evidence>
<dbReference type="Pfam" id="PF00296">
    <property type="entry name" value="Bac_luciferase"/>
    <property type="match status" value="1"/>
</dbReference>
<evidence type="ECO:0000313" key="4">
    <source>
        <dbReference type="EMBL" id="ARP97996.1"/>
    </source>
</evidence>
<dbReference type="InterPro" id="IPR050766">
    <property type="entry name" value="Bact_Lucif_Oxidored"/>
</dbReference>
<proteinExistence type="predicted"/>
<dbReference type="Gene3D" id="3.20.20.30">
    <property type="entry name" value="Luciferase-like domain"/>
    <property type="match status" value="1"/>
</dbReference>
<dbReference type="STRING" id="1235591.CAK95_02060"/>
<dbReference type="InterPro" id="IPR011251">
    <property type="entry name" value="Luciferase-like_dom"/>
</dbReference>
<reference evidence="4 5" key="1">
    <citation type="submission" date="2017-05" db="EMBL/GenBank/DDBJ databases">
        <title>Full genome sequence of Pseudorhodoplanes sinuspersici.</title>
        <authorList>
            <person name="Dastgheib S.M.M."/>
            <person name="Shavandi M."/>
            <person name="Tirandaz H."/>
        </authorList>
    </citation>
    <scope>NUCLEOTIDE SEQUENCE [LARGE SCALE GENOMIC DNA]</scope>
    <source>
        <strain evidence="4 5">RIPI110</strain>
    </source>
</reference>
<feature type="domain" description="Luciferase-like" evidence="3">
    <location>
        <begin position="15"/>
        <end position="259"/>
    </location>
</feature>
<dbReference type="InterPro" id="IPR036661">
    <property type="entry name" value="Luciferase-like_sf"/>
</dbReference>
<dbReference type="SUPFAM" id="SSF51679">
    <property type="entry name" value="Bacterial luciferase-like"/>
    <property type="match status" value="1"/>
</dbReference>
<keyword evidence="5" id="KW-1185">Reference proteome</keyword>
<organism evidence="4 5">
    <name type="scientific">Pseudorhodoplanes sinuspersici</name>
    <dbReference type="NCBI Taxonomy" id="1235591"/>
    <lineage>
        <taxon>Bacteria</taxon>
        <taxon>Pseudomonadati</taxon>
        <taxon>Pseudomonadota</taxon>
        <taxon>Alphaproteobacteria</taxon>
        <taxon>Hyphomicrobiales</taxon>
        <taxon>Pseudorhodoplanes</taxon>
    </lineage>
</organism>
<dbReference type="KEGG" id="psin:CAK95_02060"/>
<name>A0A1W6ZKT3_9HYPH</name>
<keyword evidence="1" id="KW-0560">Oxidoreductase</keyword>
<dbReference type="PANTHER" id="PTHR30137">
    <property type="entry name" value="LUCIFERASE-LIKE MONOOXYGENASE"/>
    <property type="match status" value="1"/>
</dbReference>
<accession>A0A1W6ZKT3</accession>
<dbReference type="PANTHER" id="PTHR30137:SF8">
    <property type="entry name" value="BLR5498 PROTEIN"/>
    <property type="match status" value="1"/>
</dbReference>
<sequence>MKTGLDTTRSCFVLKFGIFDHLDADGLPLGEMLEKRLKLVELMDREGFYGFHMAEHHSTPLGWVPSPSVFVSAAFQRTKRLRVGPLVYVLPMYHPLRVFEEVCMLDHMSNGRMMFGVGRGAAMVEHQRYGIDPAQAPAMYHEAFAVIMKACESDILNFEGKFYNFKDYIVQSKPVQRPHPPIWYGAPNADAVGWAAPNSVNVVSLGPAARARAITDRYRKDWAELGRKGSDIPMMGITRHIVVAPTDAEAKAMARRAYAIWRDAIEMLWKRSGVPFVLSPVYPTTYDELEAIGHGIAGSPSTVRNYIARLHEESGVNYVLAQMMFGDLSHDEAATSVQLFAREVAPAFVERISA</sequence>
<dbReference type="GO" id="GO:0005829">
    <property type="term" value="C:cytosol"/>
    <property type="evidence" value="ECO:0007669"/>
    <property type="project" value="TreeGrafter"/>
</dbReference>
<gene>
    <name evidence="4" type="ORF">CAK95_02060</name>
</gene>
<dbReference type="EMBL" id="CP021112">
    <property type="protein sequence ID" value="ARP97996.1"/>
    <property type="molecule type" value="Genomic_DNA"/>
</dbReference>
<protein>
    <recommendedName>
        <fullName evidence="3">Luciferase-like domain-containing protein</fullName>
    </recommendedName>
</protein>
<evidence type="ECO:0000259" key="3">
    <source>
        <dbReference type="Pfam" id="PF00296"/>
    </source>
</evidence>
<keyword evidence="2" id="KW-0503">Monooxygenase</keyword>
<evidence type="ECO:0000313" key="5">
    <source>
        <dbReference type="Proteomes" id="UP000194137"/>
    </source>
</evidence>